<protein>
    <submittedName>
        <fullName evidence="2">Uncharacterized protein</fullName>
    </submittedName>
</protein>
<feature type="region of interest" description="Disordered" evidence="1">
    <location>
        <begin position="1"/>
        <end position="71"/>
    </location>
</feature>
<dbReference type="EMBL" id="LR828253">
    <property type="protein sequence ID" value="CAD0306465.1"/>
    <property type="molecule type" value="Genomic_DNA"/>
</dbReference>
<dbReference type="AlphaFoldDB" id="A0A0G8MCI0"/>
<dbReference type="EMBL" id="LR828253">
    <property type="protein sequence ID" value="CAD0306461.1"/>
    <property type="molecule type" value="Genomic_DNA"/>
</dbReference>
<evidence type="ECO:0000313" key="2">
    <source>
        <dbReference type="EMBL" id="CAD0306461.1"/>
    </source>
</evidence>
<dbReference type="RefSeq" id="WP_043907154.1">
    <property type="nucleotide sequence ID" value="NZ_CP018728.1"/>
</dbReference>
<gene>
    <name evidence="2" type="ORF">CFBP8129_07260</name>
</gene>
<proteinExistence type="predicted"/>
<evidence type="ECO:0000256" key="1">
    <source>
        <dbReference type="SAM" id="MobiDB-lite"/>
    </source>
</evidence>
<organism evidence="2">
    <name type="scientific">Xanthomonas hortorum pv. gardneri</name>
    <dbReference type="NCBI Taxonomy" id="2754056"/>
    <lineage>
        <taxon>Bacteria</taxon>
        <taxon>Pseudomonadati</taxon>
        <taxon>Pseudomonadota</taxon>
        <taxon>Gammaproteobacteria</taxon>
        <taxon>Lysobacterales</taxon>
        <taxon>Lysobacteraceae</taxon>
        <taxon>Xanthomonas</taxon>
    </lineage>
</organism>
<sequence>MHLNPCTARPMTMFTTGVAAHGTPDPDTNEEEIPLEEQAPQQGGLREEVGDLEEDDDQALPGRVGGGLAGG</sequence>
<name>A0A0G8MCI0_9XANT</name>
<dbReference type="GeneID" id="55514690"/>
<reference evidence="2" key="1">
    <citation type="submission" date="2020-07" db="EMBL/GenBank/DDBJ databases">
        <authorList>
            <person name="Pothier F. J."/>
        </authorList>
    </citation>
    <scope>NUCLEOTIDE SEQUENCE</scope>
    <source>
        <strain evidence="2">CFBP 8129</strain>
    </source>
</reference>
<accession>A0A0G8MCI0</accession>
<dbReference type="OrthoDB" id="6005270at2"/>